<dbReference type="EMBL" id="KB916016">
    <property type="protein sequence ID" value="EOD50067.1"/>
    <property type="molecule type" value="Genomic_DNA"/>
</dbReference>
<organism evidence="2 3">
    <name type="scientific">Botryosphaeria parva (strain UCR-NP2)</name>
    <name type="common">Grapevine canker fungus</name>
    <name type="synonym">Neofusicoccum parvum</name>
    <dbReference type="NCBI Taxonomy" id="1287680"/>
    <lineage>
        <taxon>Eukaryota</taxon>
        <taxon>Fungi</taxon>
        <taxon>Dikarya</taxon>
        <taxon>Ascomycota</taxon>
        <taxon>Pezizomycotina</taxon>
        <taxon>Dothideomycetes</taxon>
        <taxon>Dothideomycetes incertae sedis</taxon>
        <taxon>Botryosphaeriales</taxon>
        <taxon>Botryosphaeriaceae</taxon>
        <taxon>Neofusicoccum</taxon>
    </lineage>
</organism>
<feature type="signal peptide" evidence="1">
    <location>
        <begin position="1"/>
        <end position="18"/>
    </location>
</feature>
<accession>R1ER82</accession>
<evidence type="ECO:0000313" key="3">
    <source>
        <dbReference type="Proteomes" id="UP000013521"/>
    </source>
</evidence>
<proteinExistence type="predicted"/>
<feature type="chain" id="PRO_5004359157" evidence="1">
    <location>
        <begin position="19"/>
        <end position="149"/>
    </location>
</feature>
<dbReference type="OrthoDB" id="3941815at2759"/>
<protein>
    <submittedName>
        <fullName evidence="2">Uncharacterized protein</fullName>
    </submittedName>
</protein>
<dbReference type="AlphaFoldDB" id="R1ER82"/>
<gene>
    <name evidence="2" type="ORF">UCRNP2_3154</name>
</gene>
<name>R1ER82_BOTPV</name>
<keyword evidence="1" id="KW-0732">Signal</keyword>
<dbReference type="KEGG" id="npa:UCRNP2_3154"/>
<sequence length="149" mass="15882">MRFSTIFLAIASLGAAYAAVEQPAAGADKLAKRGEFREAVKRAAEPAAQDGWGGNGGWGGAVFADGYCDADNDCPRLCRNQFGSQFNDEGTKCCFNKCSCAGGCQGSGSKYVILLTRPPNPFQHLCELFPYPVPSLNIDFGAILMVEKE</sequence>
<evidence type="ECO:0000256" key="1">
    <source>
        <dbReference type="SAM" id="SignalP"/>
    </source>
</evidence>
<reference evidence="3" key="1">
    <citation type="journal article" date="2013" name="Genome Announc.">
        <title>Draft genome sequence of Neofusicoccum parvum isolate UCR-NP2, a fungal vascular pathogen associated with grapevine cankers.</title>
        <authorList>
            <person name="Blanco-Ulate B."/>
            <person name="Rolshausen P."/>
            <person name="Cantu D."/>
        </authorList>
    </citation>
    <scope>NUCLEOTIDE SEQUENCE [LARGE SCALE GENOMIC DNA]</scope>
    <source>
        <strain evidence="3">UCR-NP2</strain>
    </source>
</reference>
<evidence type="ECO:0000313" key="2">
    <source>
        <dbReference type="EMBL" id="EOD50067.1"/>
    </source>
</evidence>
<dbReference type="Proteomes" id="UP000013521">
    <property type="component" value="Unassembled WGS sequence"/>
</dbReference>
<dbReference type="HOGENOM" id="CLU_1749368_0_0_1"/>